<keyword evidence="2" id="KW-1185">Reference proteome</keyword>
<name>A0ABQ2VW72_9ACTN</name>
<evidence type="ECO:0008006" key="3">
    <source>
        <dbReference type="Google" id="ProtNLM"/>
    </source>
</evidence>
<accession>A0ABQ2VW72</accession>
<comment type="caution">
    <text evidence="1">The sequence shown here is derived from an EMBL/GenBank/DDBJ whole genome shotgun (WGS) entry which is preliminary data.</text>
</comment>
<dbReference type="EMBL" id="BMTF01000005">
    <property type="protein sequence ID" value="GGV80987.1"/>
    <property type="molecule type" value="Genomic_DNA"/>
</dbReference>
<reference evidence="2" key="1">
    <citation type="journal article" date="2019" name="Int. J. Syst. Evol. Microbiol.">
        <title>The Global Catalogue of Microorganisms (GCM) 10K type strain sequencing project: providing services to taxonomists for standard genome sequencing and annotation.</title>
        <authorList>
            <consortium name="The Broad Institute Genomics Platform"/>
            <consortium name="The Broad Institute Genome Sequencing Center for Infectious Disease"/>
            <person name="Wu L."/>
            <person name="Ma J."/>
        </authorList>
    </citation>
    <scope>NUCLEOTIDE SEQUENCE [LARGE SCALE GENOMIC DNA]</scope>
    <source>
        <strain evidence="2">JCM 4376</strain>
    </source>
</reference>
<proteinExistence type="predicted"/>
<gene>
    <name evidence="1" type="ORF">GCM10015535_20050</name>
</gene>
<dbReference type="Proteomes" id="UP000660675">
    <property type="component" value="Unassembled WGS sequence"/>
</dbReference>
<protein>
    <recommendedName>
        <fullName evidence="3">Ferredoxin</fullName>
    </recommendedName>
</protein>
<evidence type="ECO:0000313" key="2">
    <source>
        <dbReference type="Proteomes" id="UP000660675"/>
    </source>
</evidence>
<sequence length="58" mass="6500">MSAETLPPTGQEPCRGCQQLRLAEALANDQRDYSRATDCRVLLRRHRNTAECSERGPA</sequence>
<organism evidence="1 2">
    <name type="scientific">Streptomyces gelaticus</name>
    <dbReference type="NCBI Taxonomy" id="285446"/>
    <lineage>
        <taxon>Bacteria</taxon>
        <taxon>Bacillati</taxon>
        <taxon>Actinomycetota</taxon>
        <taxon>Actinomycetes</taxon>
        <taxon>Kitasatosporales</taxon>
        <taxon>Streptomycetaceae</taxon>
        <taxon>Streptomyces</taxon>
    </lineage>
</organism>
<evidence type="ECO:0000313" key="1">
    <source>
        <dbReference type="EMBL" id="GGV80987.1"/>
    </source>
</evidence>